<dbReference type="GO" id="GO:0008168">
    <property type="term" value="F:methyltransferase activity"/>
    <property type="evidence" value="ECO:0007669"/>
    <property type="project" value="UniProtKB-KW"/>
</dbReference>
<keyword evidence="3" id="KW-0489">Methyltransferase</keyword>
<evidence type="ECO:0000259" key="2">
    <source>
        <dbReference type="Pfam" id="PF13649"/>
    </source>
</evidence>
<evidence type="ECO:0000313" key="4">
    <source>
        <dbReference type="Proteomes" id="UP001303324"/>
    </source>
</evidence>
<protein>
    <submittedName>
        <fullName evidence="3">Class I SAM-dependent methyltransferase</fullName>
        <ecNumber evidence="3">2.1.1.-</ecNumber>
    </submittedName>
</protein>
<dbReference type="PANTHER" id="PTHR43861">
    <property type="entry name" value="TRANS-ACONITATE 2-METHYLTRANSFERASE-RELATED"/>
    <property type="match status" value="1"/>
</dbReference>
<dbReference type="Gene3D" id="3.40.50.150">
    <property type="entry name" value="Vaccinia Virus protein VP39"/>
    <property type="match status" value="1"/>
</dbReference>
<keyword evidence="1 3" id="KW-0808">Transferase</keyword>
<accession>A0ABY9VEX4</accession>
<dbReference type="Proteomes" id="UP001303324">
    <property type="component" value="Chromosome"/>
</dbReference>
<dbReference type="GO" id="GO:0032259">
    <property type="term" value="P:methylation"/>
    <property type="evidence" value="ECO:0007669"/>
    <property type="project" value="UniProtKB-KW"/>
</dbReference>
<gene>
    <name evidence="3" type="ORF">RH061_13280</name>
</gene>
<dbReference type="PANTHER" id="PTHR43861:SF3">
    <property type="entry name" value="PUTATIVE (AFU_ORTHOLOGUE AFUA_2G14390)-RELATED"/>
    <property type="match status" value="1"/>
</dbReference>
<dbReference type="SUPFAM" id="SSF53335">
    <property type="entry name" value="S-adenosyl-L-methionine-dependent methyltransferases"/>
    <property type="match status" value="1"/>
</dbReference>
<evidence type="ECO:0000313" key="3">
    <source>
        <dbReference type="EMBL" id="WNF21175.1"/>
    </source>
</evidence>
<reference evidence="3 4" key="1">
    <citation type="submission" date="2023-09" db="EMBL/GenBank/DDBJ databases">
        <title>Microbial mechanism of fulvic acid promoting antimony reduction mineralization in rice fields.</title>
        <authorList>
            <person name="Chen G."/>
            <person name="Lan J."/>
        </authorList>
    </citation>
    <scope>NUCLEOTIDE SEQUENCE [LARGE SCALE GENOMIC DNA]</scope>
    <source>
        <strain evidence="3 4">PS1</strain>
    </source>
</reference>
<proteinExistence type="predicted"/>
<dbReference type="RefSeq" id="WP_311070812.1">
    <property type="nucleotide sequence ID" value="NZ_CP134494.1"/>
</dbReference>
<dbReference type="EMBL" id="CP134494">
    <property type="protein sequence ID" value="WNF21175.1"/>
    <property type="molecule type" value="Genomic_DNA"/>
</dbReference>
<sequence>MKETIHSYDDLLRMLDQLLKEKSEFNWDQFYSDRERKIPFFKDHPDENLMEYMELKKIKAGKALELGCGPGRNAIYLARHGFYVDAVDQSAEGLEWAKERAIEQKVQVNFIQKDIFEMEIEEGTYDLVYDSGCFHHIPPHRRMSYIDLVQRALKPDGAFALTCFVQGGELGGADISDWEVYRRKSMHGGLGFTDEKLKGIFHHFTPVEIRKMRDLNSETEKFGTSALLAALFKNK</sequence>
<feature type="domain" description="Methyltransferase" evidence="2">
    <location>
        <begin position="64"/>
        <end position="157"/>
    </location>
</feature>
<dbReference type="InterPro" id="IPR029063">
    <property type="entry name" value="SAM-dependent_MTases_sf"/>
</dbReference>
<dbReference type="InterPro" id="IPR041698">
    <property type="entry name" value="Methyltransf_25"/>
</dbReference>
<dbReference type="CDD" id="cd02440">
    <property type="entry name" value="AdoMet_MTases"/>
    <property type="match status" value="1"/>
</dbReference>
<name>A0ABY9VEX4_9BACI</name>
<dbReference type="Pfam" id="PF13649">
    <property type="entry name" value="Methyltransf_25"/>
    <property type="match status" value="1"/>
</dbReference>
<keyword evidence="4" id="KW-1185">Reference proteome</keyword>
<organism evidence="3 4">
    <name type="scientific">Mesobacillus jeotgali</name>
    <dbReference type="NCBI Taxonomy" id="129985"/>
    <lineage>
        <taxon>Bacteria</taxon>
        <taxon>Bacillati</taxon>
        <taxon>Bacillota</taxon>
        <taxon>Bacilli</taxon>
        <taxon>Bacillales</taxon>
        <taxon>Bacillaceae</taxon>
        <taxon>Mesobacillus</taxon>
    </lineage>
</organism>
<dbReference type="EC" id="2.1.1.-" evidence="3"/>
<evidence type="ECO:0000256" key="1">
    <source>
        <dbReference type="ARBA" id="ARBA00022679"/>
    </source>
</evidence>